<dbReference type="Pfam" id="PF12833">
    <property type="entry name" value="HTH_18"/>
    <property type="match status" value="1"/>
</dbReference>
<comment type="caution">
    <text evidence="3">The sequence shown here is derived from an EMBL/GenBank/DDBJ whole genome shotgun (WGS) entry which is preliminary data.</text>
</comment>
<evidence type="ECO:0000313" key="3">
    <source>
        <dbReference type="EMBL" id="MBA7721466.1"/>
    </source>
</evidence>
<sequence>MTLMNKHSNTEDNNVILPDEWPRAIKDKLNFSSVKITHSLQKNEDLFDGSMYIDELNGDIFKTLVRSSAVTVSLTHKDVKNSTLSKLFFIYSCGNVLVRNKEHREIISPGDALIVPSHDELIIDSPSKRNTISLIMDVKNINKESEGALKKLAWRKTSELMYGDDMNKLLLNYHSNHSDRFCEKNTKALISLLSLELESHDKTCLGKINSDNKFASLIYFIKSNIKNSELCLSSVAHFFNVSERMVQYILSEYNIKFSDFVANERCRLLANKIMNDPYMNVDVHIYESGFNSIASANRQFKNRLGETPRKYQERQKAIYTNNKKNNSFS</sequence>
<dbReference type="InterPro" id="IPR018060">
    <property type="entry name" value="HTH_AraC"/>
</dbReference>
<keyword evidence="1" id="KW-0238">DNA-binding</keyword>
<geneLocation type="plasmid" evidence="3">
    <name>pRHBSTW-00474_8</name>
</geneLocation>
<name>A0A8I0CDA8_ECOLX</name>
<evidence type="ECO:0000259" key="2">
    <source>
        <dbReference type="PROSITE" id="PS01124"/>
    </source>
</evidence>
<dbReference type="AlphaFoldDB" id="A0A8I0CDA8"/>
<dbReference type="PANTHER" id="PTHR43280:SF2">
    <property type="entry name" value="HTH-TYPE TRANSCRIPTIONAL REGULATOR EXSA"/>
    <property type="match status" value="1"/>
</dbReference>
<protein>
    <submittedName>
        <fullName evidence="3">Helix-turn-helix transcriptional regulator</fullName>
    </submittedName>
</protein>
<dbReference type="SMART" id="SM00342">
    <property type="entry name" value="HTH_ARAC"/>
    <property type="match status" value="1"/>
</dbReference>
<gene>
    <name evidence="3" type="ORF">HV209_23365</name>
</gene>
<proteinExistence type="predicted"/>
<accession>A0A8I0CDA8</accession>
<keyword evidence="3" id="KW-0614">Plasmid</keyword>
<dbReference type="Proteomes" id="UP000622722">
    <property type="component" value="Unassembled WGS sequence"/>
</dbReference>
<dbReference type="PANTHER" id="PTHR43280">
    <property type="entry name" value="ARAC-FAMILY TRANSCRIPTIONAL REGULATOR"/>
    <property type="match status" value="1"/>
</dbReference>
<dbReference type="GO" id="GO:0043565">
    <property type="term" value="F:sequence-specific DNA binding"/>
    <property type="evidence" value="ECO:0007669"/>
    <property type="project" value="InterPro"/>
</dbReference>
<reference evidence="3" key="1">
    <citation type="submission" date="2020-06" db="EMBL/GenBank/DDBJ databases">
        <title>REHAB project genomes.</title>
        <authorList>
            <person name="Shaw L.P."/>
        </authorList>
    </citation>
    <scope>NUCLEOTIDE SEQUENCE</scope>
    <source>
        <strain evidence="3">RHBSTW-00474</strain>
        <plasmid evidence="3">pRHBSTW-00474_8</plasmid>
    </source>
</reference>
<dbReference type="PROSITE" id="PS01124">
    <property type="entry name" value="HTH_ARAC_FAMILY_2"/>
    <property type="match status" value="1"/>
</dbReference>
<dbReference type="Gene3D" id="1.10.10.60">
    <property type="entry name" value="Homeodomain-like"/>
    <property type="match status" value="1"/>
</dbReference>
<dbReference type="EMBL" id="JABXPW010000008">
    <property type="protein sequence ID" value="MBA7721466.1"/>
    <property type="molecule type" value="Genomic_DNA"/>
</dbReference>
<dbReference type="GO" id="GO:0003700">
    <property type="term" value="F:DNA-binding transcription factor activity"/>
    <property type="evidence" value="ECO:0007669"/>
    <property type="project" value="InterPro"/>
</dbReference>
<evidence type="ECO:0000256" key="1">
    <source>
        <dbReference type="ARBA" id="ARBA00023125"/>
    </source>
</evidence>
<organism evidence="3 4">
    <name type="scientific">Escherichia coli</name>
    <dbReference type="NCBI Taxonomy" id="562"/>
    <lineage>
        <taxon>Bacteria</taxon>
        <taxon>Pseudomonadati</taxon>
        <taxon>Pseudomonadota</taxon>
        <taxon>Gammaproteobacteria</taxon>
        <taxon>Enterobacterales</taxon>
        <taxon>Enterobacteriaceae</taxon>
        <taxon>Escherichia</taxon>
    </lineage>
</organism>
<evidence type="ECO:0000313" key="4">
    <source>
        <dbReference type="Proteomes" id="UP000622722"/>
    </source>
</evidence>
<feature type="domain" description="HTH araC/xylS-type" evidence="2">
    <location>
        <begin position="215"/>
        <end position="314"/>
    </location>
</feature>